<evidence type="ECO:0000313" key="6">
    <source>
        <dbReference type="Proteomes" id="UP000677054"/>
    </source>
</evidence>
<proteinExistence type="inferred from homology"/>
<comment type="cofactor">
    <cofactor evidence="4">
        <name>Fe(2+)</name>
        <dbReference type="ChEBI" id="CHEBI:29033"/>
    </cofactor>
    <text evidence="4">Binds 1 Fe(2+) ion per subunit.</text>
</comment>
<dbReference type="Pfam" id="PF03055">
    <property type="entry name" value="RPE65"/>
    <property type="match status" value="2"/>
</dbReference>
<evidence type="ECO:0000256" key="3">
    <source>
        <dbReference type="ARBA" id="ARBA00023004"/>
    </source>
</evidence>
<reference evidence="5" key="1">
    <citation type="submission" date="2020-11" db="EMBL/GenBank/DDBJ databases">
        <authorList>
            <person name="Tran Van P."/>
        </authorList>
    </citation>
    <scope>NUCLEOTIDE SEQUENCE</scope>
</reference>
<dbReference type="OrthoDB" id="1069523at2759"/>
<gene>
    <name evidence="5" type="ORF">DSTB1V02_LOCUS1702</name>
</gene>
<name>A0A7R8X0J5_9CRUS</name>
<keyword evidence="3 4" id="KW-0408">Iron</keyword>
<accession>A0A7R8X0J5</accession>
<dbReference type="PANTHER" id="PTHR10543:SF132">
    <property type="entry name" value="BETA,BETA-CAROTENE 15,15'-DIOXYGENASE"/>
    <property type="match status" value="1"/>
</dbReference>
<dbReference type="GO" id="GO:0003834">
    <property type="term" value="F:beta-carotene 15,15'-dioxygenase activity"/>
    <property type="evidence" value="ECO:0007669"/>
    <property type="project" value="TreeGrafter"/>
</dbReference>
<dbReference type="Proteomes" id="UP000677054">
    <property type="component" value="Unassembled WGS sequence"/>
</dbReference>
<evidence type="ECO:0000256" key="2">
    <source>
        <dbReference type="ARBA" id="ARBA00022723"/>
    </source>
</evidence>
<feature type="binding site" evidence="4">
    <location>
        <position position="213"/>
    </location>
    <ligand>
        <name>Fe cation</name>
        <dbReference type="ChEBI" id="CHEBI:24875"/>
        <note>catalytic</note>
    </ligand>
</feature>
<dbReference type="GO" id="GO:0042574">
    <property type="term" value="P:retinal metabolic process"/>
    <property type="evidence" value="ECO:0007669"/>
    <property type="project" value="TreeGrafter"/>
</dbReference>
<dbReference type="AlphaFoldDB" id="A0A7R8X0J5"/>
<sequence length="482" mass="54854">MQKRNRTIPNWLKGSFVRVGPGKYELHGSFCLNHWFDGYAVLYKFDIRDGRVMFSKRYLESDAYKKAETNGKPIYTEFGTRGYPDTSKNIFFRMVTNFNPSHLTDNDFTNIFRVQDDLYVSTETCFIRRIDAKTLETKEKVDYHKAVGVNLASSHPHVDRDGTTYNLGASFLHGLRYDVIKIPPGGKGAGLLKNASLMCHVPARSKTNFSYYHSFGMSENYLVIIEQPMVNRFVVVEKGTGKILKTSFYSSAPFFYFHHANTYEIDGQLVVDVIGFDSPEIVDKFFLDKLRSPDFDLIDRGHLLRFVLPLIEGDAVKNAPKGENLVHLEGWEMRAEKVEQGHHHHGEHIILTPDTTGHIGYETPCVNPHFVGRPYRYLFVSGFFDPGDFRNSLVKMDLETKEVLTWFDSEFTYPGEPQFIPSPNGGGVEEDDGILIASVKDVRPGNPDFLLILDARDMKEIGRALVQDFIPIGLHGIFIPAK</sequence>
<feature type="binding site" evidence="4">
    <location>
        <position position="475"/>
    </location>
    <ligand>
        <name>Fe cation</name>
        <dbReference type="ChEBI" id="CHEBI:24875"/>
        <note>catalytic</note>
    </ligand>
</feature>
<dbReference type="InterPro" id="IPR004294">
    <property type="entry name" value="Carotenoid_Oase"/>
</dbReference>
<dbReference type="PANTHER" id="PTHR10543">
    <property type="entry name" value="BETA-CAROTENE DIOXYGENASE"/>
    <property type="match status" value="1"/>
</dbReference>
<dbReference type="EMBL" id="LR899684">
    <property type="protein sequence ID" value="CAD7241722.1"/>
    <property type="molecule type" value="Genomic_DNA"/>
</dbReference>
<keyword evidence="2 4" id="KW-0479">Metal-binding</keyword>
<keyword evidence="6" id="KW-1185">Reference proteome</keyword>
<feature type="binding site" evidence="4">
    <location>
        <position position="155"/>
    </location>
    <ligand>
        <name>Fe cation</name>
        <dbReference type="ChEBI" id="CHEBI:24875"/>
        <note>catalytic</note>
    </ligand>
</feature>
<evidence type="ECO:0000313" key="5">
    <source>
        <dbReference type="EMBL" id="CAD7241722.1"/>
    </source>
</evidence>
<dbReference type="GO" id="GO:0046872">
    <property type="term" value="F:metal ion binding"/>
    <property type="evidence" value="ECO:0007669"/>
    <property type="project" value="UniProtKB-KW"/>
</dbReference>
<dbReference type="SUPFAM" id="SSF50998">
    <property type="entry name" value="Quinoprotein alcohol dehydrogenase-like"/>
    <property type="match status" value="1"/>
</dbReference>
<evidence type="ECO:0000256" key="4">
    <source>
        <dbReference type="PIRSR" id="PIRSR604294-1"/>
    </source>
</evidence>
<protein>
    <submittedName>
        <fullName evidence="5">Uncharacterized protein</fullName>
    </submittedName>
</protein>
<dbReference type="GO" id="GO:0016121">
    <property type="term" value="P:carotene catabolic process"/>
    <property type="evidence" value="ECO:0007669"/>
    <property type="project" value="TreeGrafter"/>
</dbReference>
<feature type="binding site" evidence="4">
    <location>
        <position position="258"/>
    </location>
    <ligand>
        <name>Fe cation</name>
        <dbReference type="ChEBI" id="CHEBI:24875"/>
        <note>catalytic</note>
    </ligand>
</feature>
<dbReference type="EMBL" id="CAJPEV010000167">
    <property type="protein sequence ID" value="CAG0881727.1"/>
    <property type="molecule type" value="Genomic_DNA"/>
</dbReference>
<comment type="similarity">
    <text evidence="1">Belongs to the carotenoid oxygenase family.</text>
</comment>
<dbReference type="GO" id="GO:0010436">
    <property type="term" value="F:carotenoid dioxygenase activity"/>
    <property type="evidence" value="ECO:0007669"/>
    <property type="project" value="TreeGrafter"/>
</dbReference>
<dbReference type="InterPro" id="IPR011047">
    <property type="entry name" value="Quinoprotein_ADH-like_sf"/>
</dbReference>
<organism evidence="5">
    <name type="scientific">Darwinula stevensoni</name>
    <dbReference type="NCBI Taxonomy" id="69355"/>
    <lineage>
        <taxon>Eukaryota</taxon>
        <taxon>Metazoa</taxon>
        <taxon>Ecdysozoa</taxon>
        <taxon>Arthropoda</taxon>
        <taxon>Crustacea</taxon>
        <taxon>Oligostraca</taxon>
        <taxon>Ostracoda</taxon>
        <taxon>Podocopa</taxon>
        <taxon>Podocopida</taxon>
        <taxon>Darwinulocopina</taxon>
        <taxon>Darwinuloidea</taxon>
        <taxon>Darwinulidae</taxon>
        <taxon>Darwinula</taxon>
    </lineage>
</organism>
<evidence type="ECO:0000256" key="1">
    <source>
        <dbReference type="ARBA" id="ARBA00006787"/>
    </source>
</evidence>